<dbReference type="Proteomes" id="UP000290218">
    <property type="component" value="Unassembled WGS sequence"/>
</dbReference>
<dbReference type="Gene3D" id="1.20.81.30">
    <property type="entry name" value="Type II secretion system (T2SS), domain F"/>
    <property type="match status" value="2"/>
</dbReference>
<evidence type="ECO:0000256" key="4">
    <source>
        <dbReference type="ARBA" id="ARBA00022692"/>
    </source>
</evidence>
<dbReference type="PANTHER" id="PTHR30012">
    <property type="entry name" value="GENERAL SECRETION PATHWAY PROTEIN"/>
    <property type="match status" value="1"/>
</dbReference>
<feature type="domain" description="Type II secretion system protein GspF" evidence="8">
    <location>
        <begin position="75"/>
        <end position="198"/>
    </location>
</feature>
<dbReference type="PANTHER" id="PTHR30012:SF0">
    <property type="entry name" value="TYPE II SECRETION SYSTEM PROTEIN F-RELATED"/>
    <property type="match status" value="1"/>
</dbReference>
<comment type="subcellular location">
    <subcellularLocation>
        <location evidence="1">Cell membrane</location>
        <topology evidence="1">Multi-pass membrane protein</topology>
    </subcellularLocation>
</comment>
<dbReference type="Pfam" id="PF00482">
    <property type="entry name" value="T2SSF"/>
    <property type="match status" value="2"/>
</dbReference>
<proteinExistence type="inferred from homology"/>
<evidence type="ECO:0000256" key="6">
    <source>
        <dbReference type="ARBA" id="ARBA00023136"/>
    </source>
</evidence>
<comment type="caution">
    <text evidence="9">The sequence shown here is derived from an EMBL/GenBank/DDBJ whole genome shotgun (WGS) entry which is preliminary data.</text>
</comment>
<organism evidence="9 10">
    <name type="scientific">Oleiharenicola lentus</name>
    <dbReference type="NCBI Taxonomy" id="2508720"/>
    <lineage>
        <taxon>Bacteria</taxon>
        <taxon>Pseudomonadati</taxon>
        <taxon>Verrucomicrobiota</taxon>
        <taxon>Opitutia</taxon>
        <taxon>Opitutales</taxon>
        <taxon>Opitutaceae</taxon>
        <taxon>Oleiharenicola</taxon>
    </lineage>
</organism>
<keyword evidence="10" id="KW-1185">Reference proteome</keyword>
<name>A0A4Q1C8B7_9BACT</name>
<evidence type="ECO:0000256" key="7">
    <source>
        <dbReference type="SAM" id="Phobius"/>
    </source>
</evidence>
<evidence type="ECO:0000256" key="2">
    <source>
        <dbReference type="ARBA" id="ARBA00005745"/>
    </source>
</evidence>
<evidence type="ECO:0000256" key="1">
    <source>
        <dbReference type="ARBA" id="ARBA00004651"/>
    </source>
</evidence>
<evidence type="ECO:0000313" key="9">
    <source>
        <dbReference type="EMBL" id="RXK55086.1"/>
    </source>
</evidence>
<dbReference type="InterPro" id="IPR018076">
    <property type="entry name" value="T2SS_GspF_dom"/>
</dbReference>
<feature type="transmembrane region" description="Helical" evidence="7">
    <location>
        <begin position="217"/>
        <end position="244"/>
    </location>
</feature>
<protein>
    <submittedName>
        <fullName evidence="9">Type II secretion system F family protein</fullName>
    </submittedName>
</protein>
<dbReference type="AlphaFoldDB" id="A0A4Q1C8B7"/>
<reference evidence="9 10" key="1">
    <citation type="submission" date="2019-01" db="EMBL/GenBank/DDBJ databases">
        <title>Lacunisphaera sp. strain TWA-58.</title>
        <authorList>
            <person name="Chen W.-M."/>
        </authorList>
    </citation>
    <scope>NUCLEOTIDE SEQUENCE [LARGE SCALE GENOMIC DNA]</scope>
    <source>
        <strain evidence="9 10">TWA-58</strain>
    </source>
</reference>
<dbReference type="RefSeq" id="WP_129046452.1">
    <property type="nucleotide sequence ID" value="NZ_SDHX01000001.1"/>
</dbReference>
<dbReference type="GO" id="GO:0005886">
    <property type="term" value="C:plasma membrane"/>
    <property type="evidence" value="ECO:0007669"/>
    <property type="project" value="UniProtKB-SubCell"/>
</dbReference>
<keyword evidence="4 7" id="KW-0812">Transmembrane</keyword>
<gene>
    <name evidence="9" type="ORF">ESB00_04070</name>
</gene>
<keyword evidence="6 7" id="KW-0472">Membrane</keyword>
<feature type="transmembrane region" description="Helical" evidence="7">
    <location>
        <begin position="174"/>
        <end position="197"/>
    </location>
</feature>
<dbReference type="EMBL" id="SDHX01000001">
    <property type="protein sequence ID" value="RXK55086.1"/>
    <property type="molecule type" value="Genomic_DNA"/>
</dbReference>
<evidence type="ECO:0000256" key="5">
    <source>
        <dbReference type="ARBA" id="ARBA00022989"/>
    </source>
</evidence>
<keyword evidence="3" id="KW-1003">Cell membrane</keyword>
<dbReference type="OrthoDB" id="9805682at2"/>
<keyword evidence="5 7" id="KW-1133">Transmembrane helix</keyword>
<accession>A0A4Q1C8B7</accession>
<evidence type="ECO:0000313" key="10">
    <source>
        <dbReference type="Proteomes" id="UP000290218"/>
    </source>
</evidence>
<dbReference type="InterPro" id="IPR003004">
    <property type="entry name" value="GspF/PilC"/>
</dbReference>
<evidence type="ECO:0000259" key="8">
    <source>
        <dbReference type="Pfam" id="PF00482"/>
    </source>
</evidence>
<feature type="transmembrane region" description="Helical" evidence="7">
    <location>
        <begin position="373"/>
        <end position="398"/>
    </location>
</feature>
<evidence type="ECO:0000256" key="3">
    <source>
        <dbReference type="ARBA" id="ARBA00022475"/>
    </source>
</evidence>
<sequence length="410" mass="44727">MPTYRYSARDAGGQVVESSLDAPSRRDALRVLASRGLQPVRLDESGSAKPAKSAASLIGEVLEKPAFNKSLLLPFLQALHELTASGLSAGEAVRLLSLRLKEPKLRALSATIWTSLSEGRTLSAAMEVIPAVFNRQTVSLVRAAEATGNLTEVIQRLIDHFTQQKEMRQRLTTALVYPVFVCFLAFGVILFFVFFLLPRLQGLLASLGGKLPLSTQIVVAGAQFMVRYGVFLLPVVLLGAIALWRWRLSESGRRVSDAWLVKIAFVRSFVMETTLLNFTQILAVLLENGIPTVEALRLTERTVANRTLQAELHKATDRVLEGASLSAALGQTGFFPDLLLDRLAVGESTGKLAPCLRDISKNYAARHTRRLQALTSVISTAVLLFAFTFVGLIAYAIVSAVLEVSASFKF</sequence>
<feature type="domain" description="Type II secretion system protein GspF" evidence="8">
    <location>
        <begin position="278"/>
        <end position="398"/>
    </location>
</feature>
<dbReference type="InterPro" id="IPR042094">
    <property type="entry name" value="T2SS_GspF_sf"/>
</dbReference>
<comment type="similarity">
    <text evidence="2">Belongs to the GSP F family.</text>
</comment>